<dbReference type="AlphaFoldDB" id="A0A158JP95"/>
<evidence type="ECO:0000313" key="3">
    <source>
        <dbReference type="Proteomes" id="UP000054683"/>
    </source>
</evidence>
<dbReference type="EMBL" id="FCOK02000104">
    <property type="protein sequence ID" value="SAL70692.1"/>
    <property type="molecule type" value="Genomic_DNA"/>
</dbReference>
<dbReference type="Pfam" id="PF21926">
    <property type="entry name" value="FeeM"/>
    <property type="match status" value="1"/>
</dbReference>
<dbReference type="SUPFAM" id="SSF55729">
    <property type="entry name" value="Acyl-CoA N-acyltransferases (Nat)"/>
    <property type="match status" value="1"/>
</dbReference>
<evidence type="ECO:0000313" key="2">
    <source>
        <dbReference type="EMBL" id="SAL70692.1"/>
    </source>
</evidence>
<protein>
    <recommendedName>
        <fullName evidence="1">N-acyl amino acid synthase FeeM catalytic core domain-containing protein</fullName>
    </recommendedName>
</protein>
<dbReference type="OrthoDB" id="8773859at2"/>
<accession>A0A158JP95</accession>
<name>A0A158JP95_9BURK</name>
<dbReference type="InterPro" id="IPR054597">
    <property type="entry name" value="FeeM_cat"/>
</dbReference>
<feature type="domain" description="N-acyl amino acid synthase FeeM catalytic core" evidence="1">
    <location>
        <begin position="57"/>
        <end position="193"/>
    </location>
</feature>
<dbReference type="InterPro" id="IPR016181">
    <property type="entry name" value="Acyl_CoA_acyltransferase"/>
</dbReference>
<proteinExistence type="predicted"/>
<organism evidence="2 3">
    <name type="scientific">Caballeronia udeis</name>
    <dbReference type="NCBI Taxonomy" id="1232866"/>
    <lineage>
        <taxon>Bacteria</taxon>
        <taxon>Pseudomonadati</taxon>
        <taxon>Pseudomonadota</taxon>
        <taxon>Betaproteobacteria</taxon>
        <taxon>Burkholderiales</taxon>
        <taxon>Burkholderiaceae</taxon>
        <taxon>Caballeronia</taxon>
    </lineage>
</organism>
<dbReference type="RefSeq" id="WP_062092464.1">
    <property type="nucleotide sequence ID" value="NZ_FCOK02000104.1"/>
</dbReference>
<evidence type="ECO:0000259" key="1">
    <source>
        <dbReference type="Pfam" id="PF21926"/>
    </source>
</evidence>
<reference evidence="2 3" key="1">
    <citation type="submission" date="2016-01" db="EMBL/GenBank/DDBJ databases">
        <authorList>
            <person name="Oliw E.H."/>
        </authorList>
    </citation>
    <scope>NUCLEOTIDE SEQUENCE [LARGE SCALE GENOMIC DNA]</scope>
    <source>
        <strain evidence="2">LMG 27134</strain>
    </source>
</reference>
<dbReference type="Gene3D" id="3.40.630.30">
    <property type="match status" value="1"/>
</dbReference>
<gene>
    <name evidence="2" type="ORF">AWB69_08405</name>
</gene>
<sequence>MEQLNHADQSSAFRSELIEHGERTRKLEIAAVQALKKPESMPFTVRIVSADHDLQKAVRIRRVAYGRHLPAFAERMTIEACDRDAGTAILLAESKLDGEPLGTMRIQTNEYAPLDVQGSVELPGWLKTGRLAEATRLGVAGGTIGRVVKMMLFKSLFLYCEQHQIDWMVITARSPLDREYEAMLFEDVFGDRQFIPMEHVGNLPHRVLAGEVGVARRRWEEAKHPLFQFVFQTHHPDIDLRTADLSFERETVGCPEAPQVAYGR</sequence>
<dbReference type="Proteomes" id="UP000054683">
    <property type="component" value="Unassembled WGS sequence"/>
</dbReference>